<accession>A0ABR0NLE4</accession>
<dbReference type="Gene3D" id="3.60.10.10">
    <property type="entry name" value="Endonuclease/exonuclease/phosphatase"/>
    <property type="match status" value="1"/>
</dbReference>
<proteinExistence type="predicted"/>
<feature type="domain" description="Reverse transcriptase" evidence="1">
    <location>
        <begin position="234"/>
        <end position="316"/>
    </location>
</feature>
<dbReference type="Pfam" id="PF00078">
    <property type="entry name" value="RVT_1"/>
    <property type="match status" value="1"/>
</dbReference>
<dbReference type="EMBL" id="JARKNE010000009">
    <property type="protein sequence ID" value="KAK5802172.1"/>
    <property type="molecule type" value="Genomic_DNA"/>
</dbReference>
<evidence type="ECO:0000259" key="1">
    <source>
        <dbReference type="Pfam" id="PF00078"/>
    </source>
</evidence>
<evidence type="ECO:0000313" key="3">
    <source>
        <dbReference type="Proteomes" id="UP001358586"/>
    </source>
</evidence>
<organism evidence="2 3">
    <name type="scientific">Gossypium arboreum</name>
    <name type="common">Tree cotton</name>
    <name type="synonym">Gossypium nanking</name>
    <dbReference type="NCBI Taxonomy" id="29729"/>
    <lineage>
        <taxon>Eukaryota</taxon>
        <taxon>Viridiplantae</taxon>
        <taxon>Streptophyta</taxon>
        <taxon>Embryophyta</taxon>
        <taxon>Tracheophyta</taxon>
        <taxon>Spermatophyta</taxon>
        <taxon>Magnoliopsida</taxon>
        <taxon>eudicotyledons</taxon>
        <taxon>Gunneridae</taxon>
        <taxon>Pentapetalae</taxon>
        <taxon>rosids</taxon>
        <taxon>malvids</taxon>
        <taxon>Malvales</taxon>
        <taxon>Malvaceae</taxon>
        <taxon>Malvoideae</taxon>
        <taxon>Gossypium</taxon>
    </lineage>
</organism>
<dbReference type="InterPro" id="IPR000477">
    <property type="entry name" value="RT_dom"/>
</dbReference>
<gene>
    <name evidence="2" type="ORF">PVK06_029755</name>
</gene>
<dbReference type="InterPro" id="IPR036691">
    <property type="entry name" value="Endo/exonu/phosph_ase_sf"/>
</dbReference>
<dbReference type="PANTHER" id="PTHR46890">
    <property type="entry name" value="NON-LTR RETROLELEMENT REVERSE TRANSCRIPTASE-LIKE PROTEIN-RELATED"/>
    <property type="match status" value="1"/>
</dbReference>
<dbReference type="PANTHER" id="PTHR46890:SF49">
    <property type="entry name" value="RNA-DIRECTED DNA POLYMERASE"/>
    <property type="match status" value="1"/>
</dbReference>
<name>A0ABR0NLE4_GOSAR</name>
<reference evidence="2 3" key="1">
    <citation type="submission" date="2023-03" db="EMBL/GenBank/DDBJ databases">
        <title>WGS of Gossypium arboreum.</title>
        <authorList>
            <person name="Yu D."/>
        </authorList>
    </citation>
    <scope>NUCLEOTIDE SEQUENCE [LARGE SCALE GENOMIC DNA]</scope>
    <source>
        <tissue evidence="2">Leaf</tissue>
    </source>
</reference>
<protein>
    <recommendedName>
        <fullName evidence="1">Reverse transcriptase domain-containing protein</fullName>
    </recommendedName>
</protein>
<comment type="caution">
    <text evidence="2">The sequence shown here is derived from an EMBL/GenBank/DDBJ whole genome shotgun (WGS) entry which is preliminary data.</text>
</comment>
<dbReference type="InterPro" id="IPR052343">
    <property type="entry name" value="Retrotransposon-Effector_Assoc"/>
</dbReference>
<dbReference type="SUPFAM" id="SSF56219">
    <property type="entry name" value="DNase I-like"/>
    <property type="match status" value="1"/>
</dbReference>
<dbReference type="SUPFAM" id="SSF56672">
    <property type="entry name" value="DNA/RNA polymerases"/>
    <property type="match status" value="1"/>
</dbReference>
<evidence type="ECO:0000313" key="2">
    <source>
        <dbReference type="EMBL" id="KAK5802172.1"/>
    </source>
</evidence>
<sequence>MDTKLNSKRMEMVRMNCGFENGIDIGAVGSLGDCNLNDLDYVGRWYTWKRGNFYDTNIRERLDRGVATLSWINNFPIYQVEQLSHSFSDHCPILLDTMKKSRNGLELENGNGRRTSSTEELLNLASDYFKNLFSASEVGSDEHVFGLVEKRVTESMNDTFLKQFTKEDIGAAVKMMAPLKAPSVDGFPIIFFQRYWNLIGPDISSYYLSILNGEAEIADINKTRIVLIPKVEKPKNLSQFKPISLCNVIYKIIAKVLVNRMSSVLEDCIDEAQWAFIPGRLISDNMLIAYQLLHSLKIKKSGKKGNFALKLDMSKAMIVWNGIFWQE</sequence>
<keyword evidence="3" id="KW-1185">Reference proteome</keyword>
<dbReference type="InterPro" id="IPR043502">
    <property type="entry name" value="DNA/RNA_pol_sf"/>
</dbReference>
<dbReference type="Proteomes" id="UP001358586">
    <property type="component" value="Chromosome 9"/>
</dbReference>